<gene>
    <name evidence="8" type="ORF">H9931_13445</name>
</gene>
<protein>
    <submittedName>
        <fullName evidence="8">Sigma-70 family RNA polymerase sigma factor</fullName>
    </submittedName>
</protein>
<dbReference type="EMBL" id="DWWB01000078">
    <property type="protein sequence ID" value="HJC67693.1"/>
    <property type="molecule type" value="Genomic_DNA"/>
</dbReference>
<accession>A0A9D2TG90</accession>
<dbReference type="PANTHER" id="PTHR43133">
    <property type="entry name" value="RNA POLYMERASE ECF-TYPE SIGMA FACTO"/>
    <property type="match status" value="1"/>
</dbReference>
<dbReference type="InterPro" id="IPR014284">
    <property type="entry name" value="RNA_pol_sigma-70_dom"/>
</dbReference>
<reference evidence="8" key="2">
    <citation type="submission" date="2021-04" db="EMBL/GenBank/DDBJ databases">
        <authorList>
            <person name="Gilroy R."/>
        </authorList>
    </citation>
    <scope>NUCLEOTIDE SEQUENCE</scope>
    <source>
        <strain evidence="8">CHK198-12963</strain>
    </source>
</reference>
<evidence type="ECO:0000259" key="5">
    <source>
        <dbReference type="Pfam" id="PF04542"/>
    </source>
</evidence>
<feature type="domain" description="RNA polymerase sigma factor 70 region 4 type 2" evidence="6">
    <location>
        <begin position="130"/>
        <end position="180"/>
    </location>
</feature>
<name>A0A9D2TG90_9FIRM</name>
<dbReference type="Gene3D" id="1.10.10.10">
    <property type="entry name" value="Winged helix-like DNA-binding domain superfamily/Winged helix DNA-binding domain"/>
    <property type="match status" value="1"/>
</dbReference>
<feature type="domain" description="Prolow-density lipoprotein receptor-related protein 1-like beta-propeller" evidence="7">
    <location>
        <begin position="433"/>
        <end position="622"/>
    </location>
</feature>
<keyword evidence="2" id="KW-0805">Transcription regulation</keyword>
<dbReference type="Pfam" id="PF08281">
    <property type="entry name" value="Sigma70_r4_2"/>
    <property type="match status" value="1"/>
</dbReference>
<dbReference type="InterPro" id="IPR013249">
    <property type="entry name" value="RNA_pol_sigma70_r4_t2"/>
</dbReference>
<evidence type="ECO:0000256" key="1">
    <source>
        <dbReference type="ARBA" id="ARBA00010641"/>
    </source>
</evidence>
<reference evidence="8" key="1">
    <citation type="journal article" date="2021" name="PeerJ">
        <title>Extensive microbial diversity within the chicken gut microbiome revealed by metagenomics and culture.</title>
        <authorList>
            <person name="Gilroy R."/>
            <person name="Ravi A."/>
            <person name="Getino M."/>
            <person name="Pursley I."/>
            <person name="Horton D.L."/>
            <person name="Alikhan N.F."/>
            <person name="Baker D."/>
            <person name="Gharbi K."/>
            <person name="Hall N."/>
            <person name="Watson M."/>
            <person name="Adriaenssens E.M."/>
            <person name="Foster-Nyarko E."/>
            <person name="Jarju S."/>
            <person name="Secka A."/>
            <person name="Antonio M."/>
            <person name="Oren A."/>
            <person name="Chaudhuri R.R."/>
            <person name="La Ragione R."/>
            <person name="Hildebrand F."/>
            <person name="Pallen M.J."/>
        </authorList>
    </citation>
    <scope>NUCLEOTIDE SEQUENCE</scope>
    <source>
        <strain evidence="8">CHK198-12963</strain>
    </source>
</reference>
<dbReference type="Proteomes" id="UP000823863">
    <property type="component" value="Unassembled WGS sequence"/>
</dbReference>
<dbReference type="PANTHER" id="PTHR43133:SF51">
    <property type="entry name" value="RNA POLYMERASE SIGMA FACTOR"/>
    <property type="match status" value="1"/>
</dbReference>
<evidence type="ECO:0000256" key="4">
    <source>
        <dbReference type="ARBA" id="ARBA00023163"/>
    </source>
</evidence>
<dbReference type="InterPro" id="IPR007627">
    <property type="entry name" value="RNA_pol_sigma70_r2"/>
</dbReference>
<dbReference type="Pfam" id="PF16472">
    <property type="entry name" value="DUF5050"/>
    <property type="match status" value="1"/>
</dbReference>
<comment type="similarity">
    <text evidence="1">Belongs to the sigma-70 factor family. ECF subfamily.</text>
</comment>
<evidence type="ECO:0000313" key="8">
    <source>
        <dbReference type="EMBL" id="HJC67693.1"/>
    </source>
</evidence>
<dbReference type="InterPro" id="IPR013324">
    <property type="entry name" value="RNA_pol_sigma_r3/r4-like"/>
</dbReference>
<keyword evidence="4" id="KW-0804">Transcription</keyword>
<dbReference type="AlphaFoldDB" id="A0A9D2TG90"/>
<proteinExistence type="inferred from homology"/>
<keyword evidence="3" id="KW-0731">Sigma factor</keyword>
<dbReference type="InterPro" id="IPR036388">
    <property type="entry name" value="WH-like_DNA-bd_sf"/>
</dbReference>
<organism evidence="8 9">
    <name type="scientific">Candidatus Enterocloster excrementigallinarum</name>
    <dbReference type="NCBI Taxonomy" id="2838558"/>
    <lineage>
        <taxon>Bacteria</taxon>
        <taxon>Bacillati</taxon>
        <taxon>Bacillota</taxon>
        <taxon>Clostridia</taxon>
        <taxon>Lachnospirales</taxon>
        <taxon>Lachnospiraceae</taxon>
        <taxon>Enterocloster</taxon>
    </lineage>
</organism>
<evidence type="ECO:0000259" key="6">
    <source>
        <dbReference type="Pfam" id="PF08281"/>
    </source>
</evidence>
<evidence type="ECO:0000256" key="2">
    <source>
        <dbReference type="ARBA" id="ARBA00023015"/>
    </source>
</evidence>
<sequence>MSGEGTMQLENLVEQAKKGDQQAFEALYQQTYRLVYFHAKAITKSDEEALDLVQDTFLAAYRSLSRLKDSRNFRKWISRIAFNLGCKKLRGAHEVLLGEDEEGEFEALPERDADRLPEESLDRKETVKIVKEVIEGLPVLQRAAVIAYYMDEMGIAEIASLAQCSEGTIKSRLNYARKTMKEQILRKEREMGCRLHVVTAPVIVLALRQMFAGTAVSPEKMALVWSLICPRLSFGAGAASAGAAKGIARGAAEGAIEGATGAAAAAGGGAAKTAAAVAAAAAKGGIAAAKLKLVVAAAAAVAVTSVGVAGGSYVAYRQEQARQAAAVEGTLAGAVGPNGEVLGEAADAENQIGWVEFEEGWKYRTEDGSFLKDQWEEIGGELYCFDSEEWLRTENFQLGNRIFTVSDSGNLIGVSYDGIQYDGETDQVDNITYYTDDTVYYVVRGDGIHASDLDGKNDRKLCDQGADRIVVEGDWVYFASFKVLYRMKTDGTQLEQWNEDQWIYANSMAVSDGILYVNITDTIPGDGDIPHGGMYEVNWEDQTYEQLPMMLPAFPEYDQMQMEDGWIYFIASNPINEIYGGEAFGSTLIRMSVEDYQIEKISDEGIETFFVHGDTAFCMKDGQAVKYSISQQTEKLRQVNQWFEEDPEGMYQDYLEKVLVPKFGQVTEFSKQYYYRRALPHYFTPMITIEPDPDSAGEPQLGILRSYVDDLNGDGKKEMAVLRIGFRKDEYGQEPYSALILDLYQIMNGEMINFGTEELRTIGPSQLSDAAETTLYVKHYNGACTFLYHRTWSMFSQGDGGWDQMDFISFDTGQYGNVVMNRTEFFEGTGEGEMDQEQLDQTRKQYGFTDQWLKPDAYLTVSAQEPDCEVIFREALGLGASQGGYNTVDGYGLVNEMTALGNFTEHPIYWSMDIDPVQEAPESVGMDSSQSTNWSDQNYSSWEQRERQKVEQQNAVYGEADQEAIGLYQEYLRKSPENFLSGLCDINQDGVRELVRQDQVLVVEQGVVKSFEIGYYKGYFPNERILQAREYGFNPPQKQMALFHDGSKWVLESVSWDNAHYGIRGPLLSYEEFCERARRLEADGYEGWQYTGVEETALRQQYEQYRGEWETVEAFEQKYSRLTSVPVAFD</sequence>
<dbReference type="GO" id="GO:0003677">
    <property type="term" value="F:DNA binding"/>
    <property type="evidence" value="ECO:0007669"/>
    <property type="project" value="InterPro"/>
</dbReference>
<dbReference type="InterPro" id="IPR032485">
    <property type="entry name" value="LRP1-like_beta_prop"/>
</dbReference>
<dbReference type="NCBIfam" id="TIGR02937">
    <property type="entry name" value="sigma70-ECF"/>
    <property type="match status" value="1"/>
</dbReference>
<dbReference type="GO" id="GO:0006352">
    <property type="term" value="P:DNA-templated transcription initiation"/>
    <property type="evidence" value="ECO:0007669"/>
    <property type="project" value="InterPro"/>
</dbReference>
<dbReference type="SUPFAM" id="SSF63825">
    <property type="entry name" value="YWTD domain"/>
    <property type="match status" value="1"/>
</dbReference>
<dbReference type="SUPFAM" id="SSF88946">
    <property type="entry name" value="Sigma2 domain of RNA polymerase sigma factors"/>
    <property type="match status" value="1"/>
</dbReference>
<dbReference type="InterPro" id="IPR039425">
    <property type="entry name" value="RNA_pol_sigma-70-like"/>
</dbReference>
<dbReference type="Pfam" id="PF04542">
    <property type="entry name" value="Sigma70_r2"/>
    <property type="match status" value="1"/>
</dbReference>
<evidence type="ECO:0000256" key="3">
    <source>
        <dbReference type="ARBA" id="ARBA00023082"/>
    </source>
</evidence>
<dbReference type="Gene3D" id="2.10.270.10">
    <property type="entry name" value="Cholin Binding"/>
    <property type="match status" value="1"/>
</dbReference>
<dbReference type="InterPro" id="IPR013325">
    <property type="entry name" value="RNA_pol_sigma_r2"/>
</dbReference>
<comment type="caution">
    <text evidence="8">The sequence shown here is derived from an EMBL/GenBank/DDBJ whole genome shotgun (WGS) entry which is preliminary data.</text>
</comment>
<evidence type="ECO:0000313" key="9">
    <source>
        <dbReference type="Proteomes" id="UP000823863"/>
    </source>
</evidence>
<feature type="domain" description="RNA polymerase sigma-70 region 2" evidence="5">
    <location>
        <begin position="27"/>
        <end position="90"/>
    </location>
</feature>
<dbReference type="SUPFAM" id="SSF88659">
    <property type="entry name" value="Sigma3 and sigma4 domains of RNA polymerase sigma factors"/>
    <property type="match status" value="1"/>
</dbReference>
<dbReference type="GO" id="GO:0016987">
    <property type="term" value="F:sigma factor activity"/>
    <property type="evidence" value="ECO:0007669"/>
    <property type="project" value="UniProtKB-KW"/>
</dbReference>
<dbReference type="Gene3D" id="1.10.1740.10">
    <property type="match status" value="1"/>
</dbReference>
<evidence type="ECO:0000259" key="7">
    <source>
        <dbReference type="Pfam" id="PF16472"/>
    </source>
</evidence>